<dbReference type="Gene3D" id="3.30.60.90">
    <property type="match status" value="1"/>
</dbReference>
<evidence type="ECO:0000256" key="5">
    <source>
        <dbReference type="SAM" id="Coils"/>
    </source>
</evidence>
<name>A0A0D8XJB9_DICVI</name>
<gene>
    <name evidence="7" type="ORF">DICVIV_11596</name>
</gene>
<dbReference type="GO" id="GO:0099536">
    <property type="term" value="P:synaptic signaling"/>
    <property type="evidence" value="ECO:0007669"/>
    <property type="project" value="TreeGrafter"/>
</dbReference>
<dbReference type="InterPro" id="IPR000433">
    <property type="entry name" value="Znf_ZZ"/>
</dbReference>
<evidence type="ECO:0000256" key="1">
    <source>
        <dbReference type="ARBA" id="ARBA00022723"/>
    </source>
</evidence>
<dbReference type="OrthoDB" id="6019271at2759"/>
<dbReference type="GO" id="GO:0005886">
    <property type="term" value="C:plasma membrane"/>
    <property type="evidence" value="ECO:0007669"/>
    <property type="project" value="TreeGrafter"/>
</dbReference>
<dbReference type="AlphaFoldDB" id="A0A0D8XJB9"/>
<dbReference type="PROSITE" id="PS50135">
    <property type="entry name" value="ZF_ZZ_2"/>
    <property type="match status" value="1"/>
</dbReference>
<dbReference type="Pfam" id="PF00569">
    <property type="entry name" value="ZZ"/>
    <property type="match status" value="1"/>
</dbReference>
<reference evidence="8" key="2">
    <citation type="journal article" date="2016" name="Sci. Rep.">
        <title>Dictyocaulus viviparus genome, variome and transcriptome elucidate lungworm biology and support future intervention.</title>
        <authorList>
            <person name="McNulty S.N."/>
            <person name="Strube C."/>
            <person name="Rosa B.A."/>
            <person name="Martin J.C."/>
            <person name="Tyagi R."/>
            <person name="Choi Y.J."/>
            <person name="Wang Q."/>
            <person name="Hallsworth Pepin K."/>
            <person name="Zhang X."/>
            <person name="Ozersky P."/>
            <person name="Wilson R.K."/>
            <person name="Sternberg P.W."/>
            <person name="Gasser R.B."/>
            <person name="Mitreva M."/>
        </authorList>
    </citation>
    <scope>NUCLEOTIDE SEQUENCE [LARGE SCALE GENOMIC DNA]</scope>
    <source>
        <strain evidence="8">HannoverDv2000</strain>
    </source>
</reference>
<evidence type="ECO:0000256" key="2">
    <source>
        <dbReference type="ARBA" id="ARBA00022771"/>
    </source>
</evidence>
<organism evidence="7 8">
    <name type="scientific">Dictyocaulus viviparus</name>
    <name type="common">Bovine lungworm</name>
    <dbReference type="NCBI Taxonomy" id="29172"/>
    <lineage>
        <taxon>Eukaryota</taxon>
        <taxon>Metazoa</taxon>
        <taxon>Ecdysozoa</taxon>
        <taxon>Nematoda</taxon>
        <taxon>Chromadorea</taxon>
        <taxon>Rhabditida</taxon>
        <taxon>Rhabditina</taxon>
        <taxon>Rhabditomorpha</taxon>
        <taxon>Strongyloidea</taxon>
        <taxon>Metastrongylidae</taxon>
        <taxon>Dictyocaulus</taxon>
    </lineage>
</organism>
<accession>A0A0D8XJB9</accession>
<dbReference type="InterPro" id="IPR043145">
    <property type="entry name" value="Znf_ZZ_sf"/>
</dbReference>
<dbReference type="SMART" id="SM00291">
    <property type="entry name" value="ZnF_ZZ"/>
    <property type="match status" value="1"/>
</dbReference>
<keyword evidence="2 4" id="KW-0863">Zinc-finger</keyword>
<evidence type="ECO:0000313" key="8">
    <source>
        <dbReference type="Proteomes" id="UP000053766"/>
    </source>
</evidence>
<reference evidence="7 8" key="1">
    <citation type="submission" date="2013-11" db="EMBL/GenBank/DDBJ databases">
        <title>Draft genome of the bovine lungworm Dictyocaulus viviparus.</title>
        <authorList>
            <person name="Mitreva M."/>
        </authorList>
    </citation>
    <scope>NUCLEOTIDE SEQUENCE [LARGE SCALE GENOMIC DNA]</scope>
    <source>
        <strain evidence="7 8">HannoverDv2000</strain>
    </source>
</reference>
<keyword evidence="8" id="KW-1185">Reference proteome</keyword>
<dbReference type="GO" id="GO:0045202">
    <property type="term" value="C:synapse"/>
    <property type="evidence" value="ECO:0007669"/>
    <property type="project" value="TreeGrafter"/>
</dbReference>
<dbReference type="InterPro" id="IPR050774">
    <property type="entry name" value="KCMF1/Dystrophin"/>
</dbReference>
<keyword evidence="3" id="KW-0862">Zinc</keyword>
<sequence length="365" mass="41790">MIRTDFKLRSIVLILLYKFKIQSFTGFRYKCQRCSNYQLCQNCFWRGRTSQNHSNEHEMKEYSSYKSPTKQLAHSIHKSLQCIPSVNTKQSPLFAERPQRPLELRNIVPTTPTTLRYSGVSFSDCVLLYIIRLFFNRNLVLKNHENANCRRAPPEAISIWPSSSVMPGQLSNGAAFDDEHKLIARYSAKLSGRADYPLGSERELSISHPVDERALITRLEEENSHMMREISRLESQAVAEDGQLTGLRERKSQLEEKMFVMQQKRRDLMMQLEQLMTQLNAPGNIPAQNASMSQIPESLSRVGSKVSVAFRSGSVPATSLQGDLLNAADQITSNMGEFLRELDQGKISHCYLRCHELVVYSKMKY</sequence>
<dbReference type="GO" id="GO:0023051">
    <property type="term" value="P:regulation of signaling"/>
    <property type="evidence" value="ECO:0007669"/>
    <property type="project" value="UniProtKB-ARBA"/>
</dbReference>
<evidence type="ECO:0000256" key="3">
    <source>
        <dbReference type="ARBA" id="ARBA00022833"/>
    </source>
</evidence>
<dbReference type="STRING" id="29172.A0A0D8XJB9"/>
<keyword evidence="1" id="KW-0479">Metal-binding</keyword>
<evidence type="ECO:0000313" key="7">
    <source>
        <dbReference type="EMBL" id="KJH42411.1"/>
    </source>
</evidence>
<dbReference type="PANTHER" id="PTHR12268">
    <property type="entry name" value="E3 UBIQUITIN-PROTEIN LIGASE KCMF1"/>
    <property type="match status" value="1"/>
</dbReference>
<feature type="domain" description="ZZ-type" evidence="6">
    <location>
        <begin position="11"/>
        <end position="67"/>
    </location>
</feature>
<dbReference type="SUPFAM" id="SSF57850">
    <property type="entry name" value="RING/U-box"/>
    <property type="match status" value="1"/>
</dbReference>
<dbReference type="EMBL" id="KN716668">
    <property type="protein sequence ID" value="KJH42411.1"/>
    <property type="molecule type" value="Genomic_DNA"/>
</dbReference>
<protein>
    <submittedName>
        <fullName evidence="7">Zinc finger, ZZ type</fullName>
    </submittedName>
</protein>
<evidence type="ECO:0000259" key="6">
    <source>
        <dbReference type="PROSITE" id="PS50135"/>
    </source>
</evidence>
<dbReference type="PANTHER" id="PTHR12268:SF27">
    <property type="entry name" value="DYSTROBREVIN, ISOFORM F"/>
    <property type="match status" value="1"/>
</dbReference>
<keyword evidence="5" id="KW-0175">Coiled coil</keyword>
<dbReference type="GO" id="GO:0008270">
    <property type="term" value="F:zinc ion binding"/>
    <property type="evidence" value="ECO:0007669"/>
    <property type="project" value="UniProtKB-KW"/>
</dbReference>
<feature type="coiled-coil region" evidence="5">
    <location>
        <begin position="216"/>
        <end position="264"/>
    </location>
</feature>
<proteinExistence type="predicted"/>
<dbReference type="GO" id="GO:0010646">
    <property type="term" value="P:regulation of cell communication"/>
    <property type="evidence" value="ECO:0007669"/>
    <property type="project" value="UniProtKB-ARBA"/>
</dbReference>
<dbReference type="Proteomes" id="UP000053766">
    <property type="component" value="Unassembled WGS sequence"/>
</dbReference>
<evidence type="ECO:0000256" key="4">
    <source>
        <dbReference type="PROSITE-ProRule" id="PRU00228"/>
    </source>
</evidence>